<evidence type="ECO:0000313" key="1">
    <source>
        <dbReference type="EMBL" id="TDF74174.1"/>
    </source>
</evidence>
<sequence>MTEDRSKQAGMLTTAEYIRFGFKAIIGIVLARILLPVELGSYRQLFLIYSTFSTLLLLGIPQSVLYFLPKLEHIDSKKEFITRTVNLITLLAFVFGLAIFLLRGFIARIFHNPQLNILLIIFAVYPLFMFITQIYSQIMLGLKQPKKTATFTLISVACDFIFILGTALITRNLHYIVLGVMFSALLQWGYAQYNLGRYFTKVTFDPDFYREIFKYSLPLGLASIIGMLSVQLDKFVVSGFFTPAAYAIFSIGAMELPLISILNNSVNAILLPNISSEPDQIYTIYRASVRKNALIIFPLCALGLIFAEPLITLLYSSTYKASAPIFQVYLINLPLRIATYGIIFMALKKTKYIMINSIITLSMNLVLNVILVKLIGMIGAAISTVIVSWISVAIYLYWIKNSLKLSLTELFPLPAIGKTALAVTISALISLSVLWIFGKSWIFQIVALIVFIIAYFLSGKALNAILPYDIHYIKQLLNQAKLKLLGTK</sequence>
<gene>
    <name evidence="1" type="ORF">E0946_01745</name>
</gene>
<proteinExistence type="predicted"/>
<reference evidence="1" key="1">
    <citation type="submission" date="2019-03" db="EMBL/GenBank/DDBJ databases">
        <title>Candidatus Syntrophosphaera thermopropionivorans: a novel player in syntrophic propionate oxidation during anaerobic digestion.</title>
        <authorList>
            <person name="Dyksma S."/>
        </authorList>
    </citation>
    <scope>NUCLEOTIDE SEQUENCE</scope>
    <source>
        <strain evidence="1">W5</strain>
    </source>
</reference>
<dbReference type="EMBL" id="SMOG01000002">
    <property type="protein sequence ID" value="TDF74174.1"/>
    <property type="molecule type" value="Genomic_DNA"/>
</dbReference>
<evidence type="ECO:0000313" key="2">
    <source>
        <dbReference type="Proteomes" id="UP000294588"/>
    </source>
</evidence>
<keyword evidence="2" id="KW-1185">Reference proteome</keyword>
<organism evidence="1 2">
    <name type="scientific">Candidatus Syntrophosphaera thermopropionivorans</name>
    <dbReference type="NCBI Taxonomy" id="2593015"/>
    <lineage>
        <taxon>Bacteria</taxon>
        <taxon>Pseudomonadati</taxon>
        <taxon>Candidatus Cloacimonadota</taxon>
        <taxon>Candidatus Cloacimonadia</taxon>
        <taxon>Candidatus Cloacimonadales</taxon>
        <taxon>Candidatus Cloacimonadaceae</taxon>
        <taxon>Candidatus Syntrophosphaera</taxon>
    </lineage>
</organism>
<name>A0AC61QKJ4_9BACT</name>
<protein>
    <submittedName>
        <fullName evidence="1">Uncharacterized protein</fullName>
    </submittedName>
</protein>
<comment type="caution">
    <text evidence="1">The sequence shown here is derived from an EMBL/GenBank/DDBJ whole genome shotgun (WGS) entry which is preliminary data.</text>
</comment>
<accession>A0AC61QKJ4</accession>
<dbReference type="Proteomes" id="UP000294588">
    <property type="component" value="Unassembled WGS sequence"/>
</dbReference>